<sequence length="165" mass="19229">MLFSAKRVLFELQEQSLVIEFSRLSGSIHPKIRIDIRELRKSEAHADIKALRLSKRQIDTEGGKLKSGPKNMLCRFGPIEYYFRGVALLLLQLKSMIEKSIPEFFKFSSVWKPSERGDDIEILINEERKYLRRIGLSLALGRRGVFDGVMEVLHQHWKRKQVAFV</sequence>
<evidence type="ECO:0000256" key="3">
    <source>
        <dbReference type="ARBA" id="ARBA00022946"/>
    </source>
</evidence>
<dbReference type="PANTHER" id="PTHR31846">
    <property type="entry name" value="CRS1 / YHBY (CRM) DOMAIN-CONTAINING PROTEIN"/>
    <property type="match status" value="1"/>
</dbReference>
<keyword evidence="2" id="KW-0677">Repeat</keyword>
<keyword evidence="4" id="KW-0508">mRNA splicing</keyword>
<dbReference type="EnsemblPlants" id="Bo2g131940.1">
    <property type="protein sequence ID" value="Bo2g131940.1"/>
    <property type="gene ID" value="Bo2g131940"/>
</dbReference>
<dbReference type="GO" id="GO:1990904">
    <property type="term" value="C:ribonucleoprotein complex"/>
    <property type="evidence" value="ECO:0007669"/>
    <property type="project" value="UniProtKB-KW"/>
</dbReference>
<keyword evidence="1" id="KW-0507">mRNA processing</keyword>
<dbReference type="Proteomes" id="UP000032141">
    <property type="component" value="Chromosome C2"/>
</dbReference>
<name>A0A0D3AUU3_BRAOL</name>
<dbReference type="GO" id="GO:0003729">
    <property type="term" value="F:mRNA binding"/>
    <property type="evidence" value="ECO:0007669"/>
    <property type="project" value="InterPro"/>
</dbReference>
<proteinExistence type="predicted"/>
<evidence type="ECO:0008006" key="8">
    <source>
        <dbReference type="Google" id="ProtNLM"/>
    </source>
</evidence>
<dbReference type="Gramene" id="Bo2g131940.1">
    <property type="protein sequence ID" value="Bo2g131940.1"/>
    <property type="gene ID" value="Bo2g131940"/>
</dbReference>
<organism evidence="6 7">
    <name type="scientific">Brassica oleracea var. oleracea</name>
    <dbReference type="NCBI Taxonomy" id="109376"/>
    <lineage>
        <taxon>Eukaryota</taxon>
        <taxon>Viridiplantae</taxon>
        <taxon>Streptophyta</taxon>
        <taxon>Embryophyta</taxon>
        <taxon>Tracheophyta</taxon>
        <taxon>Spermatophyta</taxon>
        <taxon>Magnoliopsida</taxon>
        <taxon>eudicotyledons</taxon>
        <taxon>Gunneridae</taxon>
        <taxon>Pentapetalae</taxon>
        <taxon>rosids</taxon>
        <taxon>malvids</taxon>
        <taxon>Brassicales</taxon>
        <taxon>Brassicaceae</taxon>
        <taxon>Brassiceae</taxon>
        <taxon>Brassica</taxon>
    </lineage>
</organism>
<dbReference type="SUPFAM" id="SSF75471">
    <property type="entry name" value="YhbY-like"/>
    <property type="match status" value="1"/>
</dbReference>
<accession>A0A0D3AUU3</accession>
<keyword evidence="3" id="KW-0809">Transit peptide</keyword>
<evidence type="ECO:0000313" key="7">
    <source>
        <dbReference type="Proteomes" id="UP000032141"/>
    </source>
</evidence>
<evidence type="ECO:0000256" key="1">
    <source>
        <dbReference type="ARBA" id="ARBA00022664"/>
    </source>
</evidence>
<keyword evidence="7" id="KW-1185">Reference proteome</keyword>
<reference evidence="6" key="2">
    <citation type="submission" date="2015-03" db="UniProtKB">
        <authorList>
            <consortium name="EnsemblPlants"/>
        </authorList>
    </citation>
    <scope>IDENTIFICATION</scope>
</reference>
<dbReference type="STRING" id="109376.A0A0D3AUU3"/>
<dbReference type="HOGENOM" id="CLU_1613112_0_0_1"/>
<dbReference type="eggNOG" id="KOG1990">
    <property type="taxonomic scope" value="Eukaryota"/>
</dbReference>
<dbReference type="GO" id="GO:0000375">
    <property type="term" value="P:RNA splicing, via transesterification reactions"/>
    <property type="evidence" value="ECO:0007669"/>
    <property type="project" value="InterPro"/>
</dbReference>
<dbReference type="AlphaFoldDB" id="A0A0D3AUU3"/>
<evidence type="ECO:0000313" key="6">
    <source>
        <dbReference type="EnsemblPlants" id="Bo2g131940.1"/>
    </source>
</evidence>
<dbReference type="PANTHER" id="PTHR31846:SF10">
    <property type="entry name" value="CHLOROPLASTIC GROUP IIA INTRON SPLICING FACILITATOR CRS1, CHLOROPLASTIC"/>
    <property type="match status" value="1"/>
</dbReference>
<evidence type="ECO:0000256" key="4">
    <source>
        <dbReference type="ARBA" id="ARBA00023187"/>
    </source>
</evidence>
<keyword evidence="5" id="KW-0687">Ribonucleoprotein</keyword>
<dbReference type="GO" id="GO:0006397">
    <property type="term" value="P:mRNA processing"/>
    <property type="evidence" value="ECO:0007669"/>
    <property type="project" value="UniProtKB-KW"/>
</dbReference>
<dbReference type="InterPro" id="IPR045278">
    <property type="entry name" value="CRS1/CFM2/CFM3"/>
</dbReference>
<evidence type="ECO:0000256" key="2">
    <source>
        <dbReference type="ARBA" id="ARBA00022737"/>
    </source>
</evidence>
<evidence type="ECO:0000256" key="5">
    <source>
        <dbReference type="ARBA" id="ARBA00023274"/>
    </source>
</evidence>
<dbReference type="InterPro" id="IPR035920">
    <property type="entry name" value="YhbY-like_sf"/>
</dbReference>
<protein>
    <recommendedName>
        <fullName evidence="8">CRM domain-containing protein</fullName>
    </recommendedName>
</protein>
<reference evidence="6 7" key="1">
    <citation type="journal article" date="2014" name="Genome Biol.">
        <title>Transcriptome and methylome profiling reveals relics of genome dominance in the mesopolyploid Brassica oleracea.</title>
        <authorList>
            <person name="Parkin I.A."/>
            <person name="Koh C."/>
            <person name="Tang H."/>
            <person name="Robinson S.J."/>
            <person name="Kagale S."/>
            <person name="Clarke W.E."/>
            <person name="Town C.D."/>
            <person name="Nixon J."/>
            <person name="Krishnakumar V."/>
            <person name="Bidwell S.L."/>
            <person name="Denoeud F."/>
            <person name="Belcram H."/>
            <person name="Links M.G."/>
            <person name="Just J."/>
            <person name="Clarke C."/>
            <person name="Bender T."/>
            <person name="Huebert T."/>
            <person name="Mason A.S."/>
            <person name="Pires J.C."/>
            <person name="Barker G."/>
            <person name="Moore J."/>
            <person name="Walley P.G."/>
            <person name="Manoli S."/>
            <person name="Batley J."/>
            <person name="Edwards D."/>
            <person name="Nelson M.N."/>
            <person name="Wang X."/>
            <person name="Paterson A.H."/>
            <person name="King G."/>
            <person name="Bancroft I."/>
            <person name="Chalhoub B."/>
            <person name="Sharpe A.G."/>
        </authorList>
    </citation>
    <scope>NUCLEOTIDE SEQUENCE</scope>
    <source>
        <strain evidence="6 7">cv. TO1000</strain>
    </source>
</reference>